<dbReference type="InterPro" id="IPR015231">
    <property type="entry name" value="DUF1934"/>
</dbReference>
<dbReference type="Proteomes" id="UP000191554">
    <property type="component" value="Unassembled WGS sequence"/>
</dbReference>
<dbReference type="EMBL" id="MZGX01000007">
    <property type="protein sequence ID" value="OPX44836.1"/>
    <property type="molecule type" value="Genomic_DNA"/>
</dbReference>
<proteinExistence type="predicted"/>
<protein>
    <submittedName>
        <fullName evidence="1">Putative beta-barrel protein YwiB</fullName>
    </submittedName>
</protein>
<organism evidence="1 2">
    <name type="scientific">Ruminiclostridium hungatei</name>
    <name type="common">Clostridium hungatei</name>
    <dbReference type="NCBI Taxonomy" id="48256"/>
    <lineage>
        <taxon>Bacteria</taxon>
        <taxon>Bacillati</taxon>
        <taxon>Bacillota</taxon>
        <taxon>Clostridia</taxon>
        <taxon>Eubacteriales</taxon>
        <taxon>Oscillospiraceae</taxon>
        <taxon>Ruminiclostridium</taxon>
    </lineage>
</organism>
<keyword evidence="2" id="KW-1185">Reference proteome</keyword>
<sequence>MSKDVIINVKGIQTDPENDRNTLELITEGKYYQKGNNYYITYRESEVTGMLGTTTTLKVSDGVVTLMRFGKVNSQFVFQKGQKHISSYETEYGVFTIGVYANNVDININDSGGEIRVGYQMEIDSHNTGRNDFYMQIREVGAANEKYNRGNTPAN</sequence>
<gene>
    <name evidence="1" type="primary">ywiB</name>
    <name evidence="1" type="ORF">CLHUN_13900</name>
</gene>
<dbReference type="STRING" id="48256.CLHUN_13900"/>
<name>A0A1V4SMX5_RUMHU</name>
<reference evidence="1 2" key="1">
    <citation type="submission" date="2017-03" db="EMBL/GenBank/DDBJ databases">
        <title>Genome sequence of Clostridium hungatei DSM 14427.</title>
        <authorList>
            <person name="Poehlein A."/>
            <person name="Daniel R."/>
        </authorList>
    </citation>
    <scope>NUCLEOTIDE SEQUENCE [LARGE SCALE GENOMIC DNA]</scope>
    <source>
        <strain evidence="1 2">DSM 14427</strain>
    </source>
</reference>
<evidence type="ECO:0000313" key="2">
    <source>
        <dbReference type="Proteomes" id="UP000191554"/>
    </source>
</evidence>
<dbReference type="OrthoDB" id="1680906at2"/>
<evidence type="ECO:0000313" key="1">
    <source>
        <dbReference type="EMBL" id="OPX44836.1"/>
    </source>
</evidence>
<dbReference type="Gene3D" id="2.40.128.20">
    <property type="match status" value="1"/>
</dbReference>
<dbReference type="RefSeq" id="WP_080063835.1">
    <property type="nucleotide sequence ID" value="NZ_MZGX01000007.1"/>
</dbReference>
<accession>A0A1V4SMX5</accession>
<dbReference type="SUPFAM" id="SSF50814">
    <property type="entry name" value="Lipocalins"/>
    <property type="match status" value="1"/>
</dbReference>
<dbReference type="AlphaFoldDB" id="A0A1V4SMX5"/>
<dbReference type="InterPro" id="IPR012674">
    <property type="entry name" value="Calycin"/>
</dbReference>
<comment type="caution">
    <text evidence="1">The sequence shown here is derived from an EMBL/GenBank/DDBJ whole genome shotgun (WGS) entry which is preliminary data.</text>
</comment>
<dbReference type="Pfam" id="PF09148">
    <property type="entry name" value="DUF1934"/>
    <property type="match status" value="1"/>
</dbReference>